<reference evidence="3" key="1">
    <citation type="journal article" date="2016" name="Nat. Biotechnol.">
        <title>Sequencing wild and cultivated cassava and related species reveals extensive interspecific hybridization and genetic diversity.</title>
        <authorList>
            <person name="Bredeson J.V."/>
            <person name="Lyons J.B."/>
            <person name="Prochnik S.E."/>
            <person name="Wu G.A."/>
            <person name="Ha C.M."/>
            <person name="Edsinger-Gonzales E."/>
            <person name="Grimwood J."/>
            <person name="Schmutz J."/>
            <person name="Rabbi I.Y."/>
            <person name="Egesi C."/>
            <person name="Nauluvula P."/>
            <person name="Lebot V."/>
            <person name="Ndunguru J."/>
            <person name="Mkamilo G."/>
            <person name="Bart R.S."/>
            <person name="Setter T.L."/>
            <person name="Gleadow R.M."/>
            <person name="Kulakow P."/>
            <person name="Ferguson M.E."/>
            <person name="Rounsley S."/>
            <person name="Rokhsar D.S."/>
        </authorList>
    </citation>
    <scope>NUCLEOTIDE SEQUENCE [LARGE SCALE GENOMIC DNA]</scope>
    <source>
        <strain evidence="3">cv. AM560-2</strain>
    </source>
</reference>
<evidence type="ECO:0000256" key="1">
    <source>
        <dbReference type="SAM" id="MobiDB-lite"/>
    </source>
</evidence>
<dbReference type="PANTHER" id="PTHR34570:SF12">
    <property type="entry name" value="EXPRESSED PROTEIN"/>
    <property type="match status" value="1"/>
</dbReference>
<evidence type="ECO:0000313" key="3">
    <source>
        <dbReference type="Proteomes" id="UP000091857"/>
    </source>
</evidence>
<dbReference type="PANTHER" id="PTHR34570">
    <property type="entry name" value="OS03G0593100 PROTEIN"/>
    <property type="match status" value="1"/>
</dbReference>
<dbReference type="EMBL" id="CM004401">
    <property type="protein sequence ID" value="OAY28392.1"/>
    <property type="molecule type" value="Genomic_DNA"/>
</dbReference>
<evidence type="ECO:0000313" key="2">
    <source>
        <dbReference type="EMBL" id="OAY28392.1"/>
    </source>
</evidence>
<comment type="caution">
    <text evidence="2">The sequence shown here is derived from an EMBL/GenBank/DDBJ whole genome shotgun (WGS) entry which is preliminary data.</text>
</comment>
<sequence>MGTQNCDPTIMPSSIALLQERFRQLERAKEMRQKRDLLRLFTEAEQVKSAKAYEPSRPFLHPELSHSPGQPLQGSRYLQPNMESKHTSLVINEPPNWAKRSKNTVARIANDFDVSDVDTSLHL</sequence>
<feature type="region of interest" description="Disordered" evidence="1">
    <location>
        <begin position="52"/>
        <end position="75"/>
    </location>
</feature>
<dbReference type="Proteomes" id="UP000091857">
    <property type="component" value="Chromosome 15"/>
</dbReference>
<organism evidence="2 3">
    <name type="scientific">Manihot esculenta</name>
    <name type="common">Cassava</name>
    <name type="synonym">Jatropha manihot</name>
    <dbReference type="NCBI Taxonomy" id="3983"/>
    <lineage>
        <taxon>Eukaryota</taxon>
        <taxon>Viridiplantae</taxon>
        <taxon>Streptophyta</taxon>
        <taxon>Embryophyta</taxon>
        <taxon>Tracheophyta</taxon>
        <taxon>Spermatophyta</taxon>
        <taxon>Magnoliopsida</taxon>
        <taxon>eudicotyledons</taxon>
        <taxon>Gunneridae</taxon>
        <taxon>Pentapetalae</taxon>
        <taxon>rosids</taxon>
        <taxon>fabids</taxon>
        <taxon>Malpighiales</taxon>
        <taxon>Euphorbiaceae</taxon>
        <taxon>Crotonoideae</taxon>
        <taxon>Manihoteae</taxon>
        <taxon>Manihot</taxon>
    </lineage>
</organism>
<dbReference type="Gramene" id="Manes.15G062700.1.v8.1">
    <property type="protein sequence ID" value="Manes.15G062700.1.v8.1.CDS.1"/>
    <property type="gene ID" value="Manes.15G062700.v8.1"/>
</dbReference>
<gene>
    <name evidence="2" type="ORF">MANES_15G062700v8</name>
</gene>
<dbReference type="OMA" id="INEPPNW"/>
<dbReference type="AlphaFoldDB" id="A0A2C9UEF1"/>
<accession>A0A2C9UEF1</accession>
<keyword evidence="3" id="KW-1185">Reference proteome</keyword>
<protein>
    <submittedName>
        <fullName evidence="2">Uncharacterized protein</fullName>
    </submittedName>
</protein>
<name>A0A2C9UEF1_MANES</name>
<proteinExistence type="predicted"/>